<dbReference type="AlphaFoldDB" id="A0A0N1HGE6"/>
<reference evidence="9 10" key="1">
    <citation type="submission" date="2015-06" db="EMBL/GenBank/DDBJ databases">
        <title>Draft genome of the ant-associated black yeast Phialophora attae CBS 131958.</title>
        <authorList>
            <person name="Moreno L.F."/>
            <person name="Stielow B.J."/>
            <person name="de Hoog S."/>
            <person name="Vicente V.A."/>
            <person name="Weiss V.A."/>
            <person name="de Vries M."/>
            <person name="Cruz L.M."/>
            <person name="Souza E.M."/>
        </authorList>
    </citation>
    <scope>NUCLEOTIDE SEQUENCE [LARGE SCALE GENOMIC DNA]</scope>
    <source>
        <strain evidence="9 10">CBS 131958</strain>
    </source>
</reference>
<keyword evidence="3" id="KW-0479">Metal-binding</keyword>
<comment type="caution">
    <text evidence="9">The sequence shown here is derived from an EMBL/GenBank/DDBJ whole genome shotgun (WGS) entry which is preliminary data.</text>
</comment>
<evidence type="ECO:0000256" key="3">
    <source>
        <dbReference type="ARBA" id="ARBA00022723"/>
    </source>
</evidence>
<dbReference type="Proteomes" id="UP000038010">
    <property type="component" value="Unassembled WGS sequence"/>
</dbReference>
<name>A0A0N1HGE6_9EURO</name>
<dbReference type="InterPro" id="IPR051323">
    <property type="entry name" value="AtsK-like"/>
</dbReference>
<protein>
    <submittedName>
        <fullName evidence="9">Alpha-ketoglutarate-dependent sulfonate dioxygenase</fullName>
    </submittedName>
</protein>
<keyword evidence="6" id="KW-0408">Iron</keyword>
<dbReference type="OrthoDB" id="10257314at2759"/>
<keyword evidence="10" id="KW-1185">Reference proteome</keyword>
<evidence type="ECO:0000256" key="6">
    <source>
        <dbReference type="ARBA" id="ARBA00023004"/>
    </source>
</evidence>
<dbReference type="EMBL" id="LFJN01000003">
    <property type="protein sequence ID" value="KPI44633.1"/>
    <property type="molecule type" value="Genomic_DNA"/>
</dbReference>
<dbReference type="PANTHER" id="PTHR30468">
    <property type="entry name" value="ALPHA-KETOGLUTARATE-DEPENDENT SULFONATE DIOXYGENASE"/>
    <property type="match status" value="1"/>
</dbReference>
<dbReference type="InterPro" id="IPR042098">
    <property type="entry name" value="TauD-like_sf"/>
</dbReference>
<comment type="similarity">
    <text evidence="2">Belongs to the TfdA dioxygenase family.</text>
</comment>
<dbReference type="GO" id="GO:0005737">
    <property type="term" value="C:cytoplasm"/>
    <property type="evidence" value="ECO:0007669"/>
    <property type="project" value="TreeGrafter"/>
</dbReference>
<comment type="cofactor">
    <cofactor evidence="1">
        <name>Fe(2+)</name>
        <dbReference type="ChEBI" id="CHEBI:29033"/>
    </cofactor>
</comment>
<dbReference type="RefSeq" id="XP_018004596.1">
    <property type="nucleotide sequence ID" value="XM_018149046.1"/>
</dbReference>
<dbReference type="GeneID" id="28740926"/>
<dbReference type="Gene3D" id="3.60.130.10">
    <property type="entry name" value="Clavaminate synthase-like"/>
    <property type="match status" value="1"/>
</dbReference>
<gene>
    <name evidence="9" type="ORF">AB675_8589</name>
</gene>
<dbReference type="GO" id="GO:0046872">
    <property type="term" value="F:metal ion binding"/>
    <property type="evidence" value="ECO:0007669"/>
    <property type="project" value="UniProtKB-KW"/>
</dbReference>
<evidence type="ECO:0000256" key="2">
    <source>
        <dbReference type="ARBA" id="ARBA00005896"/>
    </source>
</evidence>
<dbReference type="InterPro" id="IPR003819">
    <property type="entry name" value="TauD/TfdA-like"/>
</dbReference>
<dbReference type="GO" id="GO:0016706">
    <property type="term" value="F:2-oxoglutarate-dependent dioxygenase activity"/>
    <property type="evidence" value="ECO:0007669"/>
    <property type="project" value="TreeGrafter"/>
</dbReference>
<dbReference type="Pfam" id="PF02668">
    <property type="entry name" value="TauD"/>
    <property type="match status" value="1"/>
</dbReference>
<organism evidence="9 10">
    <name type="scientific">Cyphellophora attinorum</name>
    <dbReference type="NCBI Taxonomy" id="1664694"/>
    <lineage>
        <taxon>Eukaryota</taxon>
        <taxon>Fungi</taxon>
        <taxon>Dikarya</taxon>
        <taxon>Ascomycota</taxon>
        <taxon>Pezizomycotina</taxon>
        <taxon>Eurotiomycetes</taxon>
        <taxon>Chaetothyriomycetidae</taxon>
        <taxon>Chaetothyriales</taxon>
        <taxon>Cyphellophoraceae</taxon>
        <taxon>Cyphellophora</taxon>
    </lineage>
</organism>
<evidence type="ECO:0000256" key="1">
    <source>
        <dbReference type="ARBA" id="ARBA00001954"/>
    </source>
</evidence>
<dbReference type="STRING" id="1664694.A0A0N1HGE6"/>
<evidence type="ECO:0000256" key="4">
    <source>
        <dbReference type="ARBA" id="ARBA00022964"/>
    </source>
</evidence>
<evidence type="ECO:0000313" key="10">
    <source>
        <dbReference type="Proteomes" id="UP000038010"/>
    </source>
</evidence>
<proteinExistence type="inferred from homology"/>
<sequence>MANTLMPFDTEDVVLKGRVPRGFRGSMIGKLPEQMNIDAPLPNMSIHHTGLTDKVLEYRAPHEQVKEFKPEADRAGFADPAKKSLLEAATKITKLTPYIGTHLEGVQLSKLTDAQKDELALLAAERGVVFFRDQDITIDEQYELTRHFGLQDRDPNQVDPRHVTILGRDGDIRAAANFGADFHSDHSFEANPPAYTMLRLVRTPETGGDTIFSSQAALYDKLSPHFQNLFEKLDAVHTSEHTFINSINGGGAPFRGPVRRSHPLVRTHPVTRVKSLFYNPSFVLTLEGLKGAESHHTLAFLREHLHAADDLTVRWKWEPGSVAFWDNRVVAHRAVPGGYNPAEREGKRTAVYGEKPFLDPTNSVSLSQYLAGERASADGGDSNGHANGKSGEKDGYAADANGH</sequence>
<keyword evidence="4 9" id="KW-0223">Dioxygenase</keyword>
<keyword evidence="5" id="KW-0560">Oxidoreductase</keyword>
<evidence type="ECO:0000259" key="8">
    <source>
        <dbReference type="Pfam" id="PF02668"/>
    </source>
</evidence>
<dbReference type="VEuPathDB" id="FungiDB:AB675_8589"/>
<evidence type="ECO:0000256" key="5">
    <source>
        <dbReference type="ARBA" id="ARBA00023002"/>
    </source>
</evidence>
<evidence type="ECO:0000256" key="7">
    <source>
        <dbReference type="SAM" id="MobiDB-lite"/>
    </source>
</evidence>
<feature type="region of interest" description="Disordered" evidence="7">
    <location>
        <begin position="373"/>
        <end position="403"/>
    </location>
</feature>
<feature type="domain" description="TauD/TfdA-like" evidence="8">
    <location>
        <begin position="92"/>
        <end position="349"/>
    </location>
</feature>
<accession>A0A0N1HGE6</accession>
<dbReference type="SUPFAM" id="SSF51197">
    <property type="entry name" value="Clavaminate synthase-like"/>
    <property type="match status" value="1"/>
</dbReference>
<evidence type="ECO:0000313" key="9">
    <source>
        <dbReference type="EMBL" id="KPI44633.1"/>
    </source>
</evidence>
<feature type="compositionally biased region" description="Basic and acidic residues" evidence="7">
    <location>
        <begin position="390"/>
        <end position="403"/>
    </location>
</feature>
<dbReference type="PANTHER" id="PTHR30468:SF31">
    <property type="entry name" value="ALPHA-KETOGLUTARATE-DEPENDENT SULFONATE DIOXYGENASE-RELATED"/>
    <property type="match status" value="1"/>
</dbReference>